<keyword evidence="4" id="KW-1185">Reference proteome</keyword>
<dbReference type="Proteomes" id="UP000584325">
    <property type="component" value="Unassembled WGS sequence"/>
</dbReference>
<evidence type="ECO:0000313" key="5">
    <source>
        <dbReference type="Proteomes" id="UP000584325"/>
    </source>
</evidence>
<dbReference type="AlphaFoldDB" id="A0A4V1EEC0"/>
<gene>
    <name evidence="3" type="ORF">FCL38_29275</name>
    <name evidence="2" type="ORF">FHS02_004941</name>
</gene>
<dbReference type="EMBL" id="CP040017">
    <property type="protein sequence ID" value="QCP14051.1"/>
    <property type="molecule type" value="Genomic_DNA"/>
</dbReference>
<accession>A0A4V1EEC0</accession>
<dbReference type="RefSeq" id="WP_137316826.1">
    <property type="nucleotide sequence ID" value="NZ_CP040017.1"/>
</dbReference>
<evidence type="ECO:0000256" key="1">
    <source>
        <dbReference type="SAM" id="MobiDB-lite"/>
    </source>
</evidence>
<sequence>MQKTMQNERRTRPNEPVAEAVDATVELMPNISRYQAALVMARDGVPKPVIRRVLDEPAQRRARDRQHKQQECDGQDQQGDQAGQDRQHGKDA</sequence>
<dbReference type="Proteomes" id="UP000298763">
    <property type="component" value="Chromosome"/>
</dbReference>
<evidence type="ECO:0000313" key="4">
    <source>
        <dbReference type="Proteomes" id="UP000298763"/>
    </source>
</evidence>
<feature type="compositionally biased region" description="Basic and acidic residues" evidence="1">
    <location>
        <begin position="83"/>
        <end position="92"/>
    </location>
</feature>
<dbReference type="OrthoDB" id="8780197at2"/>
<feature type="region of interest" description="Disordered" evidence="1">
    <location>
        <begin position="1"/>
        <end position="20"/>
    </location>
</feature>
<evidence type="ECO:0000313" key="3">
    <source>
        <dbReference type="EMBL" id="QCP14051.1"/>
    </source>
</evidence>
<dbReference type="EMBL" id="JACHXS010000011">
    <property type="protein sequence ID" value="MBB3224082.1"/>
    <property type="molecule type" value="Genomic_DNA"/>
</dbReference>
<feature type="region of interest" description="Disordered" evidence="1">
    <location>
        <begin position="54"/>
        <end position="92"/>
    </location>
</feature>
<protein>
    <submittedName>
        <fullName evidence="2">Uncharacterized protein</fullName>
    </submittedName>
</protein>
<feature type="compositionally biased region" description="Basic and acidic residues" evidence="1">
    <location>
        <begin position="1"/>
        <end position="13"/>
    </location>
</feature>
<evidence type="ECO:0000313" key="2">
    <source>
        <dbReference type="EMBL" id="MBB3224082.1"/>
    </source>
</evidence>
<proteinExistence type="predicted"/>
<organism evidence="2 5">
    <name type="scientific">Pseudoduganella umbonata</name>
    <dbReference type="NCBI Taxonomy" id="864828"/>
    <lineage>
        <taxon>Bacteria</taxon>
        <taxon>Pseudomonadati</taxon>
        <taxon>Pseudomonadota</taxon>
        <taxon>Betaproteobacteria</taxon>
        <taxon>Burkholderiales</taxon>
        <taxon>Oxalobacteraceae</taxon>
        <taxon>Telluria group</taxon>
        <taxon>Pseudoduganella</taxon>
    </lineage>
</organism>
<name>A0A4V1EEC0_9BURK</name>
<reference evidence="3 4" key="1">
    <citation type="submission" date="2019-05" db="EMBL/GenBank/DDBJ databases">
        <title>Draft Genome Sequences of Six Type Strains of the Genus Massilia.</title>
        <authorList>
            <person name="Miess H."/>
            <person name="Frediansyhah A."/>
            <person name="Gross H."/>
        </authorList>
    </citation>
    <scope>NUCLEOTIDE SEQUENCE [LARGE SCALE GENOMIC DNA]</scope>
    <source>
        <strain evidence="3 4">DSMZ 26121</strain>
    </source>
</reference>
<reference evidence="2 5" key="2">
    <citation type="submission" date="2020-08" db="EMBL/GenBank/DDBJ databases">
        <title>Genomic Encyclopedia of Type Strains, Phase III (KMG-III): the genomes of soil and plant-associated and newly described type strains.</title>
        <authorList>
            <person name="Whitman W."/>
        </authorList>
    </citation>
    <scope>NUCLEOTIDE SEQUENCE [LARGE SCALE GENOMIC DNA]</scope>
    <source>
        <strain evidence="2 5">CECT 7753</strain>
    </source>
</reference>
<feature type="compositionally biased region" description="Basic and acidic residues" evidence="1">
    <location>
        <begin position="54"/>
        <end position="71"/>
    </location>
</feature>